<dbReference type="CDD" id="cd00293">
    <property type="entry name" value="USP-like"/>
    <property type="match status" value="1"/>
</dbReference>
<proteinExistence type="inferred from homology"/>
<sequence>MIGKVAIHISEEDHSYLNYVKNITLRLGSTPDFIYLEGEYLLNFIKPSEEKQLAIRKHIEEFFDDYQLYTFFDKDDSTLDHLQESYDLLFVKYKKQFFGKSMPEWLLMETDNIRLWVYKNGGSAHIKRVCLPVDFSERSIRQVEFVEYLKNFFDFNYDLVYAMNMGRLREKLSKKDYDKSLLDKREEVMHLYTDMFAEKKLNLTVLEGDPYKEMVKYINSSGYDLVVIGRRGKGMRERIGSVSLHMARSLKCPVVVL</sequence>
<gene>
    <name evidence="3" type="ORF">ENO47_02405</name>
</gene>
<evidence type="ECO:0000313" key="3">
    <source>
        <dbReference type="EMBL" id="HEW45512.1"/>
    </source>
</evidence>
<organism evidence="3">
    <name type="scientific">Hydrogenobacter sp</name>
    <dbReference type="NCBI Taxonomy" id="2152829"/>
    <lineage>
        <taxon>Bacteria</taxon>
        <taxon>Pseudomonadati</taxon>
        <taxon>Aquificota</taxon>
        <taxon>Aquificia</taxon>
        <taxon>Aquificales</taxon>
        <taxon>Aquificaceae</taxon>
        <taxon>Hydrogenobacter</taxon>
    </lineage>
</organism>
<evidence type="ECO:0000256" key="1">
    <source>
        <dbReference type="ARBA" id="ARBA00008791"/>
    </source>
</evidence>
<dbReference type="InterPro" id="IPR006015">
    <property type="entry name" value="Universal_stress_UspA"/>
</dbReference>
<dbReference type="EMBL" id="DSFP01000028">
    <property type="protein sequence ID" value="HEW45512.1"/>
    <property type="molecule type" value="Genomic_DNA"/>
</dbReference>
<evidence type="ECO:0000259" key="2">
    <source>
        <dbReference type="Pfam" id="PF00582"/>
    </source>
</evidence>
<dbReference type="SUPFAM" id="SSF52402">
    <property type="entry name" value="Adenine nucleotide alpha hydrolases-like"/>
    <property type="match status" value="1"/>
</dbReference>
<name>A0A7C2ZI59_9AQUI</name>
<dbReference type="Pfam" id="PF00582">
    <property type="entry name" value="Usp"/>
    <property type="match status" value="1"/>
</dbReference>
<feature type="domain" description="UspA" evidence="2">
    <location>
        <begin position="126"/>
        <end position="256"/>
    </location>
</feature>
<reference evidence="3" key="1">
    <citation type="journal article" date="2020" name="mSystems">
        <title>Genome- and Community-Level Interaction Insights into Carbon Utilization and Element Cycling Functions of Hydrothermarchaeota in Hydrothermal Sediment.</title>
        <authorList>
            <person name="Zhou Z."/>
            <person name="Liu Y."/>
            <person name="Xu W."/>
            <person name="Pan J."/>
            <person name="Luo Z.H."/>
            <person name="Li M."/>
        </authorList>
    </citation>
    <scope>NUCLEOTIDE SEQUENCE [LARGE SCALE GENOMIC DNA]</scope>
    <source>
        <strain evidence="3">SpSt-132</strain>
    </source>
</reference>
<comment type="similarity">
    <text evidence="1">Belongs to the universal stress protein A family.</text>
</comment>
<accession>A0A7C2ZI59</accession>
<dbReference type="PANTHER" id="PTHR46268">
    <property type="entry name" value="STRESS RESPONSE PROTEIN NHAX"/>
    <property type="match status" value="1"/>
</dbReference>
<dbReference type="PANTHER" id="PTHR46268:SF6">
    <property type="entry name" value="UNIVERSAL STRESS PROTEIN UP12"/>
    <property type="match status" value="1"/>
</dbReference>
<comment type="caution">
    <text evidence="3">The sequence shown here is derived from an EMBL/GenBank/DDBJ whole genome shotgun (WGS) entry which is preliminary data.</text>
</comment>
<dbReference type="PRINTS" id="PR01438">
    <property type="entry name" value="UNVRSLSTRESS"/>
</dbReference>
<dbReference type="InterPro" id="IPR006016">
    <property type="entry name" value="UspA"/>
</dbReference>
<dbReference type="Gene3D" id="3.40.50.620">
    <property type="entry name" value="HUPs"/>
    <property type="match status" value="1"/>
</dbReference>
<protein>
    <submittedName>
        <fullName evidence="3">Universal stress protein</fullName>
    </submittedName>
</protein>
<dbReference type="AlphaFoldDB" id="A0A7C2ZI59"/>
<dbReference type="InterPro" id="IPR014729">
    <property type="entry name" value="Rossmann-like_a/b/a_fold"/>
</dbReference>